<sequence length="83" mass="9560">LGLSHWSRNNVTVNRSRLHTSRNSFTTRTSRSRTLGIIRCFTCSFPNIRFLQLRVRCVTVSIVQLNILSLVIVFQFHSIAAKL</sequence>
<protein>
    <recommendedName>
        <fullName evidence="4">G protein-coupled receptor</fullName>
    </recommendedName>
</protein>
<evidence type="ECO:0000313" key="3">
    <source>
        <dbReference type="Proteomes" id="UP001432027"/>
    </source>
</evidence>
<feature type="transmembrane region" description="Helical" evidence="1">
    <location>
        <begin position="57"/>
        <end position="80"/>
    </location>
</feature>
<comment type="caution">
    <text evidence="2">The sequence shown here is derived from an EMBL/GenBank/DDBJ whole genome shotgun (WGS) entry which is preliminary data.</text>
</comment>
<dbReference type="AlphaFoldDB" id="A0AAV5SE23"/>
<gene>
    <name evidence="2" type="ORF">PENTCL1PPCAC_3493</name>
</gene>
<evidence type="ECO:0008006" key="4">
    <source>
        <dbReference type="Google" id="ProtNLM"/>
    </source>
</evidence>
<organism evidence="2 3">
    <name type="scientific">Pristionchus entomophagus</name>
    <dbReference type="NCBI Taxonomy" id="358040"/>
    <lineage>
        <taxon>Eukaryota</taxon>
        <taxon>Metazoa</taxon>
        <taxon>Ecdysozoa</taxon>
        <taxon>Nematoda</taxon>
        <taxon>Chromadorea</taxon>
        <taxon>Rhabditida</taxon>
        <taxon>Rhabditina</taxon>
        <taxon>Diplogasteromorpha</taxon>
        <taxon>Diplogasteroidea</taxon>
        <taxon>Neodiplogasteridae</taxon>
        <taxon>Pristionchus</taxon>
    </lineage>
</organism>
<dbReference type="Proteomes" id="UP001432027">
    <property type="component" value="Unassembled WGS sequence"/>
</dbReference>
<reference evidence="2" key="1">
    <citation type="submission" date="2023-10" db="EMBL/GenBank/DDBJ databases">
        <title>Genome assembly of Pristionchus species.</title>
        <authorList>
            <person name="Yoshida K."/>
            <person name="Sommer R.J."/>
        </authorList>
    </citation>
    <scope>NUCLEOTIDE SEQUENCE</scope>
    <source>
        <strain evidence="2">RS0144</strain>
    </source>
</reference>
<keyword evidence="1" id="KW-1133">Transmembrane helix</keyword>
<keyword evidence="1" id="KW-0472">Membrane</keyword>
<dbReference type="EMBL" id="BTSX01000001">
    <property type="protein sequence ID" value="GMS81318.1"/>
    <property type="molecule type" value="Genomic_DNA"/>
</dbReference>
<accession>A0AAV5SE23</accession>
<evidence type="ECO:0000256" key="1">
    <source>
        <dbReference type="SAM" id="Phobius"/>
    </source>
</evidence>
<evidence type="ECO:0000313" key="2">
    <source>
        <dbReference type="EMBL" id="GMS81318.1"/>
    </source>
</evidence>
<proteinExistence type="predicted"/>
<feature type="non-terminal residue" evidence="2">
    <location>
        <position position="1"/>
    </location>
</feature>
<keyword evidence="3" id="KW-1185">Reference proteome</keyword>
<name>A0AAV5SE23_9BILA</name>
<keyword evidence="1" id="KW-0812">Transmembrane</keyword>